<dbReference type="PANTHER" id="PTHR11079:SF202">
    <property type="entry name" value="TRNA-SPECIFIC ADENOSINE DEAMINASE"/>
    <property type="match status" value="1"/>
</dbReference>
<comment type="subunit">
    <text evidence="2 8">Homodimer.</text>
</comment>
<evidence type="ECO:0000256" key="1">
    <source>
        <dbReference type="ARBA" id="ARBA00010669"/>
    </source>
</evidence>
<evidence type="ECO:0000256" key="7">
    <source>
        <dbReference type="ARBA" id="ARBA00048045"/>
    </source>
</evidence>
<dbReference type="CDD" id="cd01285">
    <property type="entry name" value="nucleoside_deaminase"/>
    <property type="match status" value="1"/>
</dbReference>
<dbReference type="Proteomes" id="UP000028073">
    <property type="component" value="Unassembled WGS sequence"/>
</dbReference>
<feature type="active site" description="Proton donor" evidence="8">
    <location>
        <position position="48"/>
    </location>
</feature>
<evidence type="ECO:0000256" key="8">
    <source>
        <dbReference type="HAMAP-Rule" id="MF_00972"/>
    </source>
</evidence>
<comment type="function">
    <text evidence="8">Catalyzes the deamination of adenosine to inosine at the wobble position 34 of tRNA(Arg2).</text>
</comment>
<evidence type="ECO:0000256" key="2">
    <source>
        <dbReference type="ARBA" id="ARBA00011738"/>
    </source>
</evidence>
<accession>A0A081NMW2</accession>
<name>A0A081NMW2_9GAMM</name>
<dbReference type="EC" id="3.5.4.33" evidence="8"/>
<evidence type="ECO:0000256" key="4">
    <source>
        <dbReference type="ARBA" id="ARBA00022723"/>
    </source>
</evidence>
<keyword evidence="11" id="KW-1185">Reference proteome</keyword>
<evidence type="ECO:0000313" key="10">
    <source>
        <dbReference type="EMBL" id="KEQ19785.1"/>
    </source>
</evidence>
<feature type="binding site" evidence="8">
    <location>
        <position position="46"/>
    </location>
    <ligand>
        <name>Zn(2+)</name>
        <dbReference type="ChEBI" id="CHEBI:29105"/>
        <note>catalytic</note>
    </ligand>
</feature>
<dbReference type="InterPro" id="IPR002125">
    <property type="entry name" value="CMP_dCMP_dom"/>
</dbReference>
<evidence type="ECO:0000313" key="11">
    <source>
        <dbReference type="Proteomes" id="UP000028073"/>
    </source>
</evidence>
<evidence type="ECO:0000256" key="3">
    <source>
        <dbReference type="ARBA" id="ARBA00022694"/>
    </source>
</evidence>
<proteinExistence type="inferred from homology"/>
<dbReference type="InterPro" id="IPR016192">
    <property type="entry name" value="APOBEC/CMP_deaminase_Zn-bd"/>
</dbReference>
<evidence type="ECO:0000259" key="9">
    <source>
        <dbReference type="PROSITE" id="PS51747"/>
    </source>
</evidence>
<dbReference type="EMBL" id="JOKH01000001">
    <property type="protein sequence ID" value="KEQ19785.1"/>
    <property type="molecule type" value="Genomic_DNA"/>
</dbReference>
<evidence type="ECO:0000256" key="6">
    <source>
        <dbReference type="ARBA" id="ARBA00022833"/>
    </source>
</evidence>
<protein>
    <recommendedName>
        <fullName evidence="8">tRNA-specific adenosine deaminase</fullName>
        <ecNumber evidence="8">3.5.4.33</ecNumber>
    </recommendedName>
</protein>
<comment type="catalytic activity">
    <reaction evidence="7 8">
        <text>adenosine(34) in tRNA + H2O + H(+) = inosine(34) in tRNA + NH4(+)</text>
        <dbReference type="Rhea" id="RHEA:43168"/>
        <dbReference type="Rhea" id="RHEA-COMP:10373"/>
        <dbReference type="Rhea" id="RHEA-COMP:10374"/>
        <dbReference type="ChEBI" id="CHEBI:15377"/>
        <dbReference type="ChEBI" id="CHEBI:15378"/>
        <dbReference type="ChEBI" id="CHEBI:28938"/>
        <dbReference type="ChEBI" id="CHEBI:74411"/>
        <dbReference type="ChEBI" id="CHEBI:82852"/>
        <dbReference type="EC" id="3.5.4.33"/>
    </reaction>
</comment>
<dbReference type="InterPro" id="IPR016193">
    <property type="entry name" value="Cytidine_deaminase-like"/>
</dbReference>
<dbReference type="GO" id="GO:0052717">
    <property type="term" value="F:tRNA-specific adenosine-34 deaminase activity"/>
    <property type="evidence" value="ECO:0007669"/>
    <property type="project" value="UniProtKB-UniRule"/>
</dbReference>
<dbReference type="Gene3D" id="3.40.140.10">
    <property type="entry name" value="Cytidine Deaminase, domain 2"/>
    <property type="match status" value="1"/>
</dbReference>
<dbReference type="HAMAP" id="MF_00972">
    <property type="entry name" value="tRNA_aden_deaminase"/>
    <property type="match status" value="1"/>
</dbReference>
<reference evidence="10 11" key="1">
    <citation type="submission" date="2014-06" db="EMBL/GenBank/DDBJ databases">
        <title>Whole Genome Sequences of Three Symbiotic Endozoicomonas Bacteria.</title>
        <authorList>
            <person name="Neave M.J."/>
            <person name="Apprill A."/>
            <person name="Voolstra C.R."/>
        </authorList>
    </citation>
    <scope>NUCLEOTIDE SEQUENCE [LARGE SCALE GENOMIC DNA]</scope>
    <source>
        <strain evidence="10 11">DSM 25634</strain>
    </source>
</reference>
<dbReference type="PROSITE" id="PS00903">
    <property type="entry name" value="CYT_DCMP_DEAMINASES_1"/>
    <property type="match status" value="1"/>
</dbReference>
<dbReference type="OrthoDB" id="9802676at2"/>
<dbReference type="SUPFAM" id="SSF53927">
    <property type="entry name" value="Cytidine deaminase-like"/>
    <property type="match status" value="1"/>
</dbReference>
<dbReference type="AlphaFoldDB" id="A0A081NMW2"/>
<dbReference type="FunFam" id="3.40.140.10:FF:000005">
    <property type="entry name" value="tRNA-specific adenosine deaminase"/>
    <property type="match status" value="1"/>
</dbReference>
<dbReference type="Pfam" id="PF00383">
    <property type="entry name" value="dCMP_cyt_deam_1"/>
    <property type="match status" value="1"/>
</dbReference>
<dbReference type="InterPro" id="IPR028883">
    <property type="entry name" value="tRNA_aden_deaminase"/>
</dbReference>
<comment type="cofactor">
    <cofactor evidence="8">
        <name>Zn(2+)</name>
        <dbReference type="ChEBI" id="CHEBI:29105"/>
    </cofactor>
    <text evidence="8">Binds 1 zinc ion per subunit.</text>
</comment>
<gene>
    <name evidence="8" type="primary">tadA</name>
    <name evidence="10" type="ORF">GZ78_07940</name>
</gene>
<keyword evidence="6 8" id="KW-0862">Zinc</keyword>
<feature type="domain" description="CMP/dCMP-type deaminase" evidence="9">
    <location>
        <begin position="1"/>
        <end position="111"/>
    </location>
</feature>
<evidence type="ECO:0000256" key="5">
    <source>
        <dbReference type="ARBA" id="ARBA00022801"/>
    </source>
</evidence>
<dbReference type="NCBIfam" id="NF008113">
    <property type="entry name" value="PRK10860.1"/>
    <property type="match status" value="1"/>
</dbReference>
<sequence length="155" mass="17060">MREALKEAEKARDKGEVPVGAVVIREGKIIGRGFNQPISGCNPVAHAEVLALQEAAAHADNYRLVDCELYVTLEPCTMCAGAIIHSRVKRVVFGALEPKAGALISQARTLELPFMNYRVEMTAGVLEDECSEMISAFFKARREAKKAEKQRLKLC</sequence>
<dbReference type="PANTHER" id="PTHR11079">
    <property type="entry name" value="CYTOSINE DEAMINASE FAMILY MEMBER"/>
    <property type="match status" value="1"/>
</dbReference>
<keyword evidence="4 8" id="KW-0479">Metal-binding</keyword>
<dbReference type="GO" id="GO:0002100">
    <property type="term" value="P:tRNA wobble adenosine to inosine editing"/>
    <property type="evidence" value="ECO:0007669"/>
    <property type="project" value="UniProtKB-UniRule"/>
</dbReference>
<comment type="caution">
    <text evidence="10">The sequence shown here is derived from an EMBL/GenBank/DDBJ whole genome shotgun (WGS) entry which is preliminary data.</text>
</comment>
<keyword evidence="3 8" id="KW-0819">tRNA processing</keyword>
<dbReference type="eggNOG" id="COG0590">
    <property type="taxonomic scope" value="Bacteria"/>
</dbReference>
<dbReference type="STRING" id="1137799.GZ78_07940"/>
<keyword evidence="5 8" id="KW-0378">Hydrolase</keyword>
<feature type="binding site" evidence="8">
    <location>
        <position position="79"/>
    </location>
    <ligand>
        <name>Zn(2+)</name>
        <dbReference type="ChEBI" id="CHEBI:29105"/>
        <note>catalytic</note>
    </ligand>
</feature>
<feature type="binding site" evidence="8">
    <location>
        <position position="76"/>
    </location>
    <ligand>
        <name>Zn(2+)</name>
        <dbReference type="ChEBI" id="CHEBI:29105"/>
        <note>catalytic</note>
    </ligand>
</feature>
<dbReference type="GO" id="GO:0008270">
    <property type="term" value="F:zinc ion binding"/>
    <property type="evidence" value="ECO:0007669"/>
    <property type="project" value="UniProtKB-UniRule"/>
</dbReference>
<organism evidence="10 11">
    <name type="scientific">Endozoicomonas numazuensis</name>
    <dbReference type="NCBI Taxonomy" id="1137799"/>
    <lineage>
        <taxon>Bacteria</taxon>
        <taxon>Pseudomonadati</taxon>
        <taxon>Pseudomonadota</taxon>
        <taxon>Gammaproteobacteria</taxon>
        <taxon>Oceanospirillales</taxon>
        <taxon>Endozoicomonadaceae</taxon>
        <taxon>Endozoicomonas</taxon>
    </lineage>
</organism>
<comment type="similarity">
    <text evidence="1">Belongs to the cytidine and deoxycytidylate deaminase family. ADAT2 subfamily.</text>
</comment>
<dbReference type="PROSITE" id="PS51747">
    <property type="entry name" value="CYT_DCMP_DEAMINASES_2"/>
    <property type="match status" value="1"/>
</dbReference>